<comment type="caution">
    <text evidence="2">The sequence shown here is derived from an EMBL/GenBank/DDBJ whole genome shotgun (WGS) entry which is preliminary data.</text>
</comment>
<feature type="domain" description="ATPase AAA-type core" evidence="1">
    <location>
        <begin position="33"/>
        <end position="362"/>
    </location>
</feature>
<dbReference type="Proteomes" id="UP000028730">
    <property type="component" value="Unassembled WGS sequence"/>
</dbReference>
<reference evidence="2 3" key="1">
    <citation type="journal article" date="2014" name="Appl. Environ. Microbiol.">
        <title>Genomic encyclopedia of type strains of the genus Bifidobacterium.</title>
        <authorList>
            <person name="Milani C."/>
            <person name="Lugli G.A."/>
            <person name="Duranti S."/>
            <person name="Turroni F."/>
            <person name="Bottacini F."/>
            <person name="Mangifesta M."/>
            <person name="Sanchez B."/>
            <person name="Viappiani A."/>
            <person name="Mancabelli L."/>
            <person name="Taminiau B."/>
            <person name="Delcenserie V."/>
            <person name="Barrangou R."/>
            <person name="Margolles A."/>
            <person name="van Sinderen D."/>
            <person name="Ventura M."/>
        </authorList>
    </citation>
    <scope>NUCLEOTIDE SEQUENCE [LARGE SCALE GENOMIC DNA]</scope>
    <source>
        <strain evidence="2 3">DSM 19703</strain>
    </source>
</reference>
<dbReference type="GO" id="GO:0005524">
    <property type="term" value="F:ATP binding"/>
    <property type="evidence" value="ECO:0007669"/>
    <property type="project" value="InterPro"/>
</dbReference>
<dbReference type="Pfam" id="PF13304">
    <property type="entry name" value="AAA_21"/>
    <property type="match status" value="1"/>
</dbReference>
<gene>
    <name evidence="2" type="ORF">BBOMB_1332</name>
</gene>
<proteinExistence type="predicted"/>
<dbReference type="EMBL" id="ATLK01000002">
    <property type="protein sequence ID" value="KFF30484.1"/>
    <property type="molecule type" value="Genomic_DNA"/>
</dbReference>
<organism evidence="2 3">
    <name type="scientific">Bifidobacterium bombi DSM 19703</name>
    <dbReference type="NCBI Taxonomy" id="1341695"/>
    <lineage>
        <taxon>Bacteria</taxon>
        <taxon>Bacillati</taxon>
        <taxon>Actinomycetota</taxon>
        <taxon>Actinomycetes</taxon>
        <taxon>Bifidobacteriales</taxon>
        <taxon>Bifidobacteriaceae</taxon>
        <taxon>Bifidobacterium</taxon>
    </lineage>
</organism>
<dbReference type="PANTHER" id="PTHR40396:SF1">
    <property type="entry name" value="ATPASE AAA-TYPE CORE DOMAIN-CONTAINING PROTEIN"/>
    <property type="match status" value="1"/>
</dbReference>
<accession>A0A086BNH0</accession>
<dbReference type="OrthoDB" id="9809324at2"/>
<keyword evidence="3" id="KW-1185">Reference proteome</keyword>
<dbReference type="SUPFAM" id="SSF52540">
    <property type="entry name" value="P-loop containing nucleoside triphosphate hydrolases"/>
    <property type="match status" value="1"/>
</dbReference>
<dbReference type="InterPro" id="IPR027417">
    <property type="entry name" value="P-loop_NTPase"/>
</dbReference>
<sequence>MLLDFSFSNFRSFRDAQSFSMMPSKKGSSPSTVTAIYGANASGKSNFLSAFAQMVTCVLQSYKQGISYKGGAKNAFALAADGGHGADEPTRFYIRFRACDGMEYEYRFSYQGSSVVDESLYVYRRIGERLSSRPSKLYSRDANGVEFGASFGAGGLLESTVSQRPDALVLSAAAAAGLEVTKPAFDFFRRISYCKASAFKVEQMRIVDQLSKHTEFGKNLSKLISYADFGIDGLSAQKETIDPILLSQIKGQLRKDLGVDESKFDQIFTDPAEVRLMFSHTKVGGKEVRFPAEQESDGTLGALSFFSLALSSLSEQSVVLVDEIDTSLHPSLVKEFVELFTDKETNPHNSQLIFTAHDVSLIMVYGSASRLLDPDQLWFVEKGMDGASEIFPASDLGVRKTENMGRNYLNGVYGAVPRPEFHELFAQILNEHETGADADTAYSDDGGDALVGMGIGGAL</sequence>
<protein>
    <submittedName>
        <fullName evidence="2">AAA+ domain protein</fullName>
    </submittedName>
</protein>
<dbReference type="Gene3D" id="3.40.50.300">
    <property type="entry name" value="P-loop containing nucleotide triphosphate hydrolases"/>
    <property type="match status" value="2"/>
</dbReference>
<dbReference type="STRING" id="1341695.BBOMB_1332"/>
<dbReference type="AlphaFoldDB" id="A0A086BNH0"/>
<dbReference type="RefSeq" id="WP_081867425.1">
    <property type="nucleotide sequence ID" value="NZ_ATLK01000002.1"/>
</dbReference>
<dbReference type="InterPro" id="IPR003959">
    <property type="entry name" value="ATPase_AAA_core"/>
</dbReference>
<dbReference type="PANTHER" id="PTHR40396">
    <property type="entry name" value="ATPASE-LIKE PROTEIN"/>
    <property type="match status" value="1"/>
</dbReference>
<evidence type="ECO:0000313" key="2">
    <source>
        <dbReference type="EMBL" id="KFF30484.1"/>
    </source>
</evidence>
<evidence type="ECO:0000259" key="1">
    <source>
        <dbReference type="Pfam" id="PF13304"/>
    </source>
</evidence>
<name>A0A086BNH0_9BIFI</name>
<dbReference type="eggNOG" id="COG1106">
    <property type="taxonomic scope" value="Bacteria"/>
</dbReference>
<evidence type="ECO:0000313" key="3">
    <source>
        <dbReference type="Proteomes" id="UP000028730"/>
    </source>
</evidence>
<dbReference type="GO" id="GO:0016887">
    <property type="term" value="F:ATP hydrolysis activity"/>
    <property type="evidence" value="ECO:0007669"/>
    <property type="project" value="InterPro"/>
</dbReference>